<gene>
    <name evidence="1" type="ORF">VP01_7368g1</name>
</gene>
<dbReference type="EMBL" id="LAVV01012792">
    <property type="protein sequence ID" value="KNZ46314.1"/>
    <property type="molecule type" value="Genomic_DNA"/>
</dbReference>
<accession>A0A0L6UCL9</accession>
<dbReference type="VEuPathDB" id="FungiDB:VP01_7368g1"/>
<keyword evidence="2" id="KW-1185">Reference proteome</keyword>
<protein>
    <submittedName>
        <fullName evidence="1">Uncharacterized protein</fullName>
    </submittedName>
</protein>
<dbReference type="AlphaFoldDB" id="A0A0L6UCL9"/>
<evidence type="ECO:0000313" key="1">
    <source>
        <dbReference type="EMBL" id="KNZ46314.1"/>
    </source>
</evidence>
<sequence length="67" mass="7737">MFRSKYFEIVASLSATTPPMACQMCDQVETQVFIPKLNPPDFAKSNQLNRSYSANQFIHIRLVDHLF</sequence>
<reference evidence="1 2" key="1">
    <citation type="submission" date="2015-08" db="EMBL/GenBank/DDBJ databases">
        <title>Next Generation Sequencing and Analysis of the Genome of Puccinia sorghi L Schw, the Causal Agent of Maize Common Rust.</title>
        <authorList>
            <person name="Rochi L."/>
            <person name="Burguener G."/>
            <person name="Darino M."/>
            <person name="Turjanski A."/>
            <person name="Kreff E."/>
            <person name="Dieguez M.J."/>
            <person name="Sacco F."/>
        </authorList>
    </citation>
    <scope>NUCLEOTIDE SEQUENCE [LARGE SCALE GENOMIC DNA]</scope>
    <source>
        <strain evidence="1 2">RO10H11247</strain>
    </source>
</reference>
<dbReference type="Proteomes" id="UP000037035">
    <property type="component" value="Unassembled WGS sequence"/>
</dbReference>
<proteinExistence type="predicted"/>
<name>A0A0L6UCL9_9BASI</name>
<evidence type="ECO:0000313" key="2">
    <source>
        <dbReference type="Proteomes" id="UP000037035"/>
    </source>
</evidence>
<comment type="caution">
    <text evidence="1">The sequence shown here is derived from an EMBL/GenBank/DDBJ whole genome shotgun (WGS) entry which is preliminary data.</text>
</comment>
<organism evidence="1 2">
    <name type="scientific">Puccinia sorghi</name>
    <dbReference type="NCBI Taxonomy" id="27349"/>
    <lineage>
        <taxon>Eukaryota</taxon>
        <taxon>Fungi</taxon>
        <taxon>Dikarya</taxon>
        <taxon>Basidiomycota</taxon>
        <taxon>Pucciniomycotina</taxon>
        <taxon>Pucciniomycetes</taxon>
        <taxon>Pucciniales</taxon>
        <taxon>Pucciniaceae</taxon>
        <taxon>Puccinia</taxon>
    </lineage>
</organism>